<proteinExistence type="predicted"/>
<feature type="transmembrane region" description="Helical" evidence="2">
    <location>
        <begin position="170"/>
        <end position="191"/>
    </location>
</feature>
<feature type="transmembrane region" description="Helical" evidence="2">
    <location>
        <begin position="12"/>
        <end position="32"/>
    </location>
</feature>
<keyword evidence="2" id="KW-1133">Transmembrane helix</keyword>
<evidence type="ECO:0000313" key="3">
    <source>
        <dbReference type="EMBL" id="KAF9461634.1"/>
    </source>
</evidence>
<protein>
    <submittedName>
        <fullName evidence="3">Uncharacterized protein</fullName>
    </submittedName>
</protein>
<dbReference type="OrthoDB" id="2751465at2759"/>
<feature type="transmembrane region" description="Helical" evidence="2">
    <location>
        <begin position="126"/>
        <end position="150"/>
    </location>
</feature>
<evidence type="ECO:0000256" key="2">
    <source>
        <dbReference type="SAM" id="Phobius"/>
    </source>
</evidence>
<organism evidence="3 4">
    <name type="scientific">Collybia nuda</name>
    <dbReference type="NCBI Taxonomy" id="64659"/>
    <lineage>
        <taxon>Eukaryota</taxon>
        <taxon>Fungi</taxon>
        <taxon>Dikarya</taxon>
        <taxon>Basidiomycota</taxon>
        <taxon>Agaricomycotina</taxon>
        <taxon>Agaricomycetes</taxon>
        <taxon>Agaricomycetidae</taxon>
        <taxon>Agaricales</taxon>
        <taxon>Tricholomatineae</taxon>
        <taxon>Clitocybaceae</taxon>
        <taxon>Collybia</taxon>
    </lineage>
</organism>
<keyword evidence="4" id="KW-1185">Reference proteome</keyword>
<feature type="compositionally biased region" description="Basic and acidic residues" evidence="1">
    <location>
        <begin position="317"/>
        <end position="336"/>
    </location>
</feature>
<feature type="transmembrane region" description="Helical" evidence="2">
    <location>
        <begin position="97"/>
        <end position="119"/>
    </location>
</feature>
<evidence type="ECO:0000256" key="1">
    <source>
        <dbReference type="SAM" id="MobiDB-lite"/>
    </source>
</evidence>
<reference evidence="3" key="1">
    <citation type="submission" date="2020-11" db="EMBL/GenBank/DDBJ databases">
        <authorList>
            <consortium name="DOE Joint Genome Institute"/>
            <person name="Ahrendt S."/>
            <person name="Riley R."/>
            <person name="Andreopoulos W."/>
            <person name="Labutti K."/>
            <person name="Pangilinan J."/>
            <person name="Ruiz-Duenas F.J."/>
            <person name="Barrasa J.M."/>
            <person name="Sanchez-Garcia M."/>
            <person name="Camarero S."/>
            <person name="Miyauchi S."/>
            <person name="Serrano A."/>
            <person name="Linde D."/>
            <person name="Babiker R."/>
            <person name="Drula E."/>
            <person name="Ayuso-Fernandez I."/>
            <person name="Pacheco R."/>
            <person name="Padilla G."/>
            <person name="Ferreira P."/>
            <person name="Barriuso J."/>
            <person name="Kellner H."/>
            <person name="Castanera R."/>
            <person name="Alfaro M."/>
            <person name="Ramirez L."/>
            <person name="Pisabarro A.G."/>
            <person name="Kuo A."/>
            <person name="Tritt A."/>
            <person name="Lipzen A."/>
            <person name="He G."/>
            <person name="Yan M."/>
            <person name="Ng V."/>
            <person name="Cullen D."/>
            <person name="Martin F."/>
            <person name="Rosso M.-N."/>
            <person name="Henrissat B."/>
            <person name="Hibbett D."/>
            <person name="Martinez A.T."/>
            <person name="Grigoriev I.V."/>
        </authorList>
    </citation>
    <scope>NUCLEOTIDE SEQUENCE</scope>
    <source>
        <strain evidence="3">CBS 247.69</strain>
    </source>
</reference>
<feature type="transmembrane region" description="Helical" evidence="2">
    <location>
        <begin position="217"/>
        <end position="237"/>
    </location>
</feature>
<gene>
    <name evidence="3" type="ORF">BDZ94DRAFT_1237508</name>
</gene>
<comment type="caution">
    <text evidence="3">The sequence shown here is derived from an EMBL/GenBank/DDBJ whole genome shotgun (WGS) entry which is preliminary data.</text>
</comment>
<dbReference type="EMBL" id="MU150281">
    <property type="protein sequence ID" value="KAF9461634.1"/>
    <property type="molecule type" value="Genomic_DNA"/>
</dbReference>
<evidence type="ECO:0000313" key="4">
    <source>
        <dbReference type="Proteomes" id="UP000807353"/>
    </source>
</evidence>
<keyword evidence="2" id="KW-0472">Membrane</keyword>
<feature type="transmembrane region" description="Helical" evidence="2">
    <location>
        <begin position="243"/>
        <end position="266"/>
    </location>
</feature>
<sequence length="336" mass="37762">MAVTNSAQANMVGTIIELLVMGAYTVIFIDHMKIMYRRRSTSIPYIYLLCTSIIIFLLCCMHAITDAWRIYTGFTTHMDTPNAPDAFFNQNNIWDSWIRTTTFNVITVVSDLFFVFRAWVVWNRSYLVCAIPFLLFLADVATAIYVLWALGNSSDNPAFAGLLVANASKYFFAITLALTLVCTILIAYKLWSVQRSVRPTLSSGYTGGYAYNRLSQIATIIFESAAIYSTLLIVLIITDARGIEGFFVLLTMIPPFIGIVFSSIIVRSMNSPTPDVLGNTTTSTARLRTRNWEADETAYGRTSEGMQIRLETITETDTSRDNEEIKTSKYSDHDIV</sequence>
<keyword evidence="2" id="KW-0812">Transmembrane</keyword>
<feature type="transmembrane region" description="Helical" evidence="2">
    <location>
        <begin position="44"/>
        <end position="64"/>
    </location>
</feature>
<feature type="region of interest" description="Disordered" evidence="1">
    <location>
        <begin position="313"/>
        <end position="336"/>
    </location>
</feature>
<name>A0A9P6CI78_9AGAR</name>
<accession>A0A9P6CI78</accession>
<dbReference type="AlphaFoldDB" id="A0A9P6CI78"/>
<dbReference type="Proteomes" id="UP000807353">
    <property type="component" value="Unassembled WGS sequence"/>
</dbReference>